<evidence type="ECO:0000256" key="6">
    <source>
        <dbReference type="ARBA" id="ARBA00021582"/>
    </source>
</evidence>
<dbReference type="CDD" id="cd12174">
    <property type="entry name" value="PGDH_like_3"/>
    <property type="match status" value="1"/>
</dbReference>
<dbReference type="InterPro" id="IPR006139">
    <property type="entry name" value="D-isomer_2_OHA_DH_cat_dom"/>
</dbReference>
<dbReference type="EC" id="1.1.1.95" evidence="5"/>
<dbReference type="GO" id="GO:0051287">
    <property type="term" value="F:NAD binding"/>
    <property type="evidence" value="ECO:0007669"/>
    <property type="project" value="InterPro"/>
</dbReference>
<evidence type="ECO:0000256" key="3">
    <source>
        <dbReference type="ARBA" id="ARBA00005854"/>
    </source>
</evidence>
<comment type="caution">
    <text evidence="14">The sequence shown here is derived from an EMBL/GenBank/DDBJ whole genome shotgun (WGS) entry which is preliminary data.</text>
</comment>
<dbReference type="InterPro" id="IPR045865">
    <property type="entry name" value="ACT-like_dom_sf"/>
</dbReference>
<dbReference type="Pfam" id="PF22629">
    <property type="entry name" value="ACT_AHAS_ss"/>
    <property type="match status" value="1"/>
</dbReference>
<comment type="catalytic activity">
    <reaction evidence="11">
        <text>(2R)-3-phosphoglycerate + NAD(+) = 3-phosphooxypyruvate + NADH + H(+)</text>
        <dbReference type="Rhea" id="RHEA:12641"/>
        <dbReference type="ChEBI" id="CHEBI:15378"/>
        <dbReference type="ChEBI" id="CHEBI:18110"/>
        <dbReference type="ChEBI" id="CHEBI:57540"/>
        <dbReference type="ChEBI" id="CHEBI:57945"/>
        <dbReference type="ChEBI" id="CHEBI:58272"/>
        <dbReference type="EC" id="1.1.1.95"/>
    </reaction>
</comment>
<dbReference type="InterPro" id="IPR029753">
    <property type="entry name" value="D-isomer_DH_CS"/>
</dbReference>
<evidence type="ECO:0000256" key="8">
    <source>
        <dbReference type="ARBA" id="ARBA00023027"/>
    </source>
</evidence>
<evidence type="ECO:0000256" key="4">
    <source>
        <dbReference type="ARBA" id="ARBA00013001"/>
    </source>
</evidence>
<evidence type="ECO:0000313" key="14">
    <source>
        <dbReference type="EMBL" id="HIX06255.1"/>
    </source>
</evidence>
<evidence type="ECO:0000256" key="5">
    <source>
        <dbReference type="ARBA" id="ARBA00013143"/>
    </source>
</evidence>
<dbReference type="EMBL" id="DXFW01000030">
    <property type="protein sequence ID" value="HIX06255.1"/>
    <property type="molecule type" value="Genomic_DNA"/>
</dbReference>
<keyword evidence="7 12" id="KW-0560">Oxidoreductase</keyword>
<dbReference type="PROSITE" id="PS00065">
    <property type="entry name" value="D_2_HYDROXYACID_DH_1"/>
    <property type="match status" value="1"/>
</dbReference>
<dbReference type="InterPro" id="IPR029752">
    <property type="entry name" value="D-isomer_DH_CS1"/>
</dbReference>
<reference evidence="14" key="1">
    <citation type="journal article" date="2021" name="PeerJ">
        <title>Extensive microbial diversity within the chicken gut microbiome revealed by metagenomics and culture.</title>
        <authorList>
            <person name="Gilroy R."/>
            <person name="Ravi A."/>
            <person name="Getino M."/>
            <person name="Pursley I."/>
            <person name="Horton D.L."/>
            <person name="Alikhan N.F."/>
            <person name="Baker D."/>
            <person name="Gharbi K."/>
            <person name="Hall N."/>
            <person name="Watson M."/>
            <person name="Adriaenssens E.M."/>
            <person name="Foster-Nyarko E."/>
            <person name="Jarju S."/>
            <person name="Secka A."/>
            <person name="Antonio M."/>
            <person name="Oren A."/>
            <person name="Chaudhuri R.R."/>
            <person name="La Ragione R."/>
            <person name="Hildebrand F."/>
            <person name="Pallen M.J."/>
        </authorList>
    </citation>
    <scope>NUCLEOTIDE SEQUENCE</scope>
    <source>
        <strain evidence="14">2239</strain>
    </source>
</reference>
<dbReference type="PROSITE" id="PS51671">
    <property type="entry name" value="ACT"/>
    <property type="match status" value="1"/>
</dbReference>
<evidence type="ECO:0000256" key="10">
    <source>
        <dbReference type="ARBA" id="ARBA00048126"/>
    </source>
</evidence>
<dbReference type="Pfam" id="PF00389">
    <property type="entry name" value="2-Hacid_dh"/>
    <property type="match status" value="1"/>
</dbReference>
<feature type="domain" description="ACT" evidence="13">
    <location>
        <begin position="319"/>
        <end position="387"/>
    </location>
</feature>
<dbReference type="InterPro" id="IPR006140">
    <property type="entry name" value="D-isomer_DH_NAD-bd"/>
</dbReference>
<evidence type="ECO:0000256" key="2">
    <source>
        <dbReference type="ARBA" id="ARBA00005216"/>
    </source>
</evidence>
<evidence type="ECO:0000259" key="13">
    <source>
        <dbReference type="PROSITE" id="PS51671"/>
    </source>
</evidence>
<proteinExistence type="inferred from homology"/>
<evidence type="ECO:0000256" key="11">
    <source>
        <dbReference type="ARBA" id="ARBA00048731"/>
    </source>
</evidence>
<accession>A0A9D1V507</accession>
<comment type="similarity">
    <text evidence="3 12">Belongs to the D-isomer specific 2-hydroxyacid dehydrogenase family.</text>
</comment>
<gene>
    <name evidence="14" type="ORF">H9865_09225</name>
</gene>
<dbReference type="InterPro" id="IPR054480">
    <property type="entry name" value="AHAS_small-like_ACT"/>
</dbReference>
<protein>
    <recommendedName>
        <fullName evidence="6">D-3-phosphoglycerate dehydrogenase</fullName>
        <ecNumber evidence="4">1.1.1.399</ecNumber>
        <ecNumber evidence="5">1.1.1.95</ecNumber>
    </recommendedName>
    <alternativeName>
        <fullName evidence="9">2-oxoglutarate reductase</fullName>
    </alternativeName>
</protein>
<evidence type="ECO:0000256" key="1">
    <source>
        <dbReference type="ARBA" id="ARBA00003800"/>
    </source>
</evidence>
<evidence type="ECO:0000313" key="15">
    <source>
        <dbReference type="Proteomes" id="UP000824193"/>
    </source>
</evidence>
<dbReference type="InterPro" id="IPR036291">
    <property type="entry name" value="NAD(P)-bd_dom_sf"/>
</dbReference>
<dbReference type="InterPro" id="IPR002912">
    <property type="entry name" value="ACT_dom"/>
</dbReference>
<evidence type="ECO:0000256" key="7">
    <source>
        <dbReference type="ARBA" id="ARBA00023002"/>
    </source>
</evidence>
<dbReference type="EC" id="1.1.1.399" evidence="4"/>
<dbReference type="Gene3D" id="3.30.70.260">
    <property type="match status" value="1"/>
</dbReference>
<dbReference type="PROSITE" id="PS00671">
    <property type="entry name" value="D_2_HYDROXYACID_DH_3"/>
    <property type="match status" value="1"/>
</dbReference>
<evidence type="ECO:0000256" key="9">
    <source>
        <dbReference type="ARBA" id="ARBA00030455"/>
    </source>
</evidence>
<organism evidence="14 15">
    <name type="scientific">Candidatus Allofournierella pullicola</name>
    <dbReference type="NCBI Taxonomy" id="2838596"/>
    <lineage>
        <taxon>Bacteria</taxon>
        <taxon>Bacillati</taxon>
        <taxon>Bacillota</taxon>
        <taxon>Clostridia</taxon>
        <taxon>Eubacteriales</taxon>
        <taxon>Oscillospiraceae</taxon>
        <taxon>Allofournierella</taxon>
    </lineage>
</organism>
<reference evidence="14" key="2">
    <citation type="submission" date="2021-04" db="EMBL/GenBank/DDBJ databases">
        <authorList>
            <person name="Gilroy R."/>
        </authorList>
    </citation>
    <scope>NUCLEOTIDE SEQUENCE</scope>
    <source>
        <strain evidence="14">2239</strain>
    </source>
</reference>
<sequence length="387" mass="40243">MYTIKTLNNIAPAGLAKLGPAQFKLDNDCDAPQGILVRSAKMHDMPLPESLLAIGRAGAGVNNIPVEKCSEAGVVVFNTPGANAGGVAELTIGGLLLASRNLLPAMEWAQGLAGEGDAVPALVEKGKSQFVGPELAGKKLGVVGLGAIGVKVANAAVHLGMEVFGYDPYISVQAAWNLSRAVHHSVSLTELVAQCDYITLHLPANAQTKGFMNAGVFRACKPGLRLLNFARGELVNNADLLAALAEGQLAAYVTDFPAAELLGVPGVTCIPHLGASTPESEENCAVMAASQLADYLLNGNIVNSVNMPEVVQARAAGKRVCVIHKNEPGLISAITAVITQSKLNIENMVNKSKKEMAYTMLDVTGGMDAALADQLAAIPSVIRVRVL</sequence>
<comment type="function">
    <text evidence="1">Catalyzes the reversible oxidation of 3-phospho-D-glycerate to 3-phosphonooxypyruvate, the first step of the phosphorylated L-serine biosynthesis pathway. Also catalyzes the reversible oxidation of 2-hydroxyglutarate to 2-oxoglutarate.</text>
</comment>
<dbReference type="SUPFAM" id="SSF52283">
    <property type="entry name" value="Formate/glycerate dehydrogenase catalytic domain-like"/>
    <property type="match status" value="1"/>
</dbReference>
<dbReference type="Pfam" id="PF02826">
    <property type="entry name" value="2-Hacid_dh_C"/>
    <property type="match status" value="1"/>
</dbReference>
<dbReference type="PANTHER" id="PTHR42938:SF47">
    <property type="entry name" value="HYDROXYPYRUVATE REDUCTASE"/>
    <property type="match status" value="1"/>
</dbReference>
<comment type="pathway">
    <text evidence="2">Amino-acid biosynthesis; L-serine biosynthesis; L-serine from 3-phospho-D-glycerate: step 1/3.</text>
</comment>
<dbReference type="SUPFAM" id="SSF55021">
    <property type="entry name" value="ACT-like"/>
    <property type="match status" value="1"/>
</dbReference>
<keyword evidence="8" id="KW-0520">NAD</keyword>
<dbReference type="Proteomes" id="UP000824193">
    <property type="component" value="Unassembled WGS sequence"/>
</dbReference>
<name>A0A9D1V507_9FIRM</name>
<dbReference type="AlphaFoldDB" id="A0A9D1V507"/>
<evidence type="ECO:0000256" key="12">
    <source>
        <dbReference type="RuleBase" id="RU003719"/>
    </source>
</evidence>
<dbReference type="SUPFAM" id="SSF51735">
    <property type="entry name" value="NAD(P)-binding Rossmann-fold domains"/>
    <property type="match status" value="1"/>
</dbReference>
<comment type="catalytic activity">
    <reaction evidence="10">
        <text>(R)-2-hydroxyglutarate + NAD(+) = 2-oxoglutarate + NADH + H(+)</text>
        <dbReference type="Rhea" id="RHEA:49612"/>
        <dbReference type="ChEBI" id="CHEBI:15378"/>
        <dbReference type="ChEBI" id="CHEBI:15801"/>
        <dbReference type="ChEBI" id="CHEBI:16810"/>
        <dbReference type="ChEBI" id="CHEBI:57540"/>
        <dbReference type="ChEBI" id="CHEBI:57945"/>
        <dbReference type="EC" id="1.1.1.399"/>
    </reaction>
</comment>
<dbReference type="GO" id="GO:0004617">
    <property type="term" value="F:phosphoglycerate dehydrogenase activity"/>
    <property type="evidence" value="ECO:0007669"/>
    <property type="project" value="UniProtKB-EC"/>
</dbReference>
<dbReference type="PANTHER" id="PTHR42938">
    <property type="entry name" value="FORMATE DEHYDROGENASE 1"/>
    <property type="match status" value="1"/>
</dbReference>
<dbReference type="Gene3D" id="3.40.50.720">
    <property type="entry name" value="NAD(P)-binding Rossmann-like Domain"/>
    <property type="match status" value="2"/>
</dbReference>